<feature type="domain" description="DUF1980" evidence="4">
    <location>
        <begin position="209"/>
        <end position="338"/>
    </location>
</feature>
<accession>A0ABW5RDA2</accession>
<reference evidence="6" key="1">
    <citation type="journal article" date="2019" name="Int. J. Syst. Evol. Microbiol.">
        <title>The Global Catalogue of Microorganisms (GCM) 10K type strain sequencing project: providing services to taxonomists for standard genome sequencing and annotation.</title>
        <authorList>
            <consortium name="The Broad Institute Genomics Platform"/>
            <consortium name="The Broad Institute Genome Sequencing Center for Infectious Disease"/>
            <person name="Wu L."/>
            <person name="Ma J."/>
        </authorList>
    </citation>
    <scope>NUCLEOTIDE SEQUENCE [LARGE SCALE GENOMIC DNA]</scope>
    <source>
        <strain evidence="6">KCTC 33676</strain>
    </source>
</reference>
<keyword evidence="2" id="KW-0812">Transmembrane</keyword>
<dbReference type="Pfam" id="PF21537">
    <property type="entry name" value="DUF1980_C"/>
    <property type="match status" value="1"/>
</dbReference>
<evidence type="ECO:0000259" key="3">
    <source>
        <dbReference type="Pfam" id="PF09323"/>
    </source>
</evidence>
<keyword evidence="6" id="KW-1185">Reference proteome</keyword>
<keyword evidence="2" id="KW-0472">Membrane</keyword>
<dbReference type="InterPro" id="IPR048493">
    <property type="entry name" value="DUF1980_N"/>
</dbReference>
<comment type="caution">
    <text evidence="5">The sequence shown here is derived from an EMBL/GenBank/DDBJ whole genome shotgun (WGS) entry which is preliminary data.</text>
</comment>
<feature type="compositionally biased region" description="Polar residues" evidence="1">
    <location>
        <begin position="166"/>
        <end position="183"/>
    </location>
</feature>
<evidence type="ECO:0000313" key="5">
    <source>
        <dbReference type="EMBL" id="MFD2672695.1"/>
    </source>
</evidence>
<proteinExistence type="predicted"/>
<dbReference type="Pfam" id="PF09323">
    <property type="entry name" value="DUF1980"/>
    <property type="match status" value="1"/>
</dbReference>
<dbReference type="Proteomes" id="UP001597497">
    <property type="component" value="Unassembled WGS sequence"/>
</dbReference>
<evidence type="ECO:0000313" key="6">
    <source>
        <dbReference type="Proteomes" id="UP001597497"/>
    </source>
</evidence>
<keyword evidence="2" id="KW-1133">Transmembrane helix</keyword>
<feature type="domain" description="DUF1980" evidence="3">
    <location>
        <begin position="12"/>
        <end position="137"/>
    </location>
</feature>
<protein>
    <submittedName>
        <fullName evidence="5">TIGR03943 family putative permease subunit</fullName>
    </submittedName>
</protein>
<evidence type="ECO:0000259" key="4">
    <source>
        <dbReference type="Pfam" id="PF21537"/>
    </source>
</evidence>
<dbReference type="EMBL" id="JBHUMM010000043">
    <property type="protein sequence ID" value="MFD2672695.1"/>
    <property type="molecule type" value="Genomic_DNA"/>
</dbReference>
<dbReference type="InterPro" id="IPR048447">
    <property type="entry name" value="DUF1980_C"/>
</dbReference>
<evidence type="ECO:0000256" key="2">
    <source>
        <dbReference type="SAM" id="Phobius"/>
    </source>
</evidence>
<feature type="transmembrane region" description="Helical" evidence="2">
    <location>
        <begin position="105"/>
        <end position="123"/>
    </location>
</feature>
<name>A0ABW5RDA2_9BACL</name>
<sequence>MSTNTTRMQTFLKGLLLGSYAWIIFYLTESGQLNLYIAPRMTLLVKLACLVLYVFAALLMIVAFLQRSPGHGTHDHAHDPDQLNCGCQHDHDHADTSSRWGVKRLIVLFLFLVPIGLIFLTPSSQMDSALALKKGIQYQGKTNGLAAEISEKSLSETETIDDTVDPNETNSEPAPAGTDSTTIPPADTDKYEAEENSIPSFEQAEPEYAAYAKYARTLYEQPVIQIEPESYLEALTVLDMFKEDFIGKPLVISGFILREEIFTPDQMAVARFAVQCCSADSTPFGILVEGPRTSRWETDEWVEVEGTLSTTTLNEVEILSLQSTAIRKITAPEDPYVYVNTEMGF</sequence>
<feature type="transmembrane region" description="Helical" evidence="2">
    <location>
        <begin position="12"/>
        <end position="28"/>
    </location>
</feature>
<dbReference type="PANTHER" id="PTHR40047:SF1">
    <property type="entry name" value="UPF0703 PROTEIN YCGQ"/>
    <property type="match status" value="1"/>
</dbReference>
<dbReference type="PANTHER" id="PTHR40047">
    <property type="entry name" value="UPF0703 PROTEIN YCGQ"/>
    <property type="match status" value="1"/>
</dbReference>
<feature type="transmembrane region" description="Helical" evidence="2">
    <location>
        <begin position="43"/>
        <end position="65"/>
    </location>
</feature>
<gene>
    <name evidence="5" type="ORF">ACFSUC_14100</name>
</gene>
<organism evidence="5 6">
    <name type="scientific">Marinicrinis sediminis</name>
    <dbReference type="NCBI Taxonomy" id="1652465"/>
    <lineage>
        <taxon>Bacteria</taxon>
        <taxon>Bacillati</taxon>
        <taxon>Bacillota</taxon>
        <taxon>Bacilli</taxon>
        <taxon>Bacillales</taxon>
        <taxon>Paenibacillaceae</taxon>
    </lineage>
</organism>
<dbReference type="InterPro" id="IPR015402">
    <property type="entry name" value="DUF1980"/>
</dbReference>
<dbReference type="RefSeq" id="WP_379930261.1">
    <property type="nucleotide sequence ID" value="NZ_JBHUMM010000043.1"/>
</dbReference>
<dbReference type="InterPro" id="IPR052955">
    <property type="entry name" value="UPF0703_membrane_permease"/>
</dbReference>
<evidence type="ECO:0000256" key="1">
    <source>
        <dbReference type="SAM" id="MobiDB-lite"/>
    </source>
</evidence>
<feature type="region of interest" description="Disordered" evidence="1">
    <location>
        <begin position="149"/>
        <end position="185"/>
    </location>
</feature>
<dbReference type="NCBIfam" id="TIGR03943">
    <property type="entry name" value="TIGR03943 family putative permease subunit"/>
    <property type="match status" value="1"/>
</dbReference>